<keyword evidence="11 14" id="KW-1133">Transmembrane helix</keyword>
<name>A0A4U2Q8B5_9BACL</name>
<dbReference type="PRINTS" id="PR00344">
    <property type="entry name" value="BCTRLSENSOR"/>
</dbReference>
<dbReference type="Gene3D" id="1.10.287.130">
    <property type="match status" value="1"/>
</dbReference>
<evidence type="ECO:0000259" key="15">
    <source>
        <dbReference type="PROSITE" id="PS50109"/>
    </source>
</evidence>
<reference evidence="16 17" key="1">
    <citation type="submission" date="2018-01" db="EMBL/GenBank/DDBJ databases">
        <title>Bacillales members from the olive rhizosphere are effective biological control agents against Verticillium dahliae.</title>
        <authorList>
            <person name="Gomez-Lama C."/>
            <person name="Legarda G."/>
            <person name="Ruano-Rosa D."/>
            <person name="Pizarro-Tobias P."/>
            <person name="Valverde-Corredor A."/>
            <person name="Niqui J.L."/>
            <person name="Trivino J.C."/>
            <person name="Roca A."/>
            <person name="Mercado-Blanco J."/>
        </authorList>
    </citation>
    <scope>NUCLEOTIDE SEQUENCE [LARGE SCALE GENOMIC DNA]</scope>
    <source>
        <strain evidence="16 17">PIC167</strain>
    </source>
</reference>
<dbReference type="PANTHER" id="PTHR45528:SF1">
    <property type="entry name" value="SENSOR HISTIDINE KINASE CPXA"/>
    <property type="match status" value="1"/>
</dbReference>
<evidence type="ECO:0000256" key="11">
    <source>
        <dbReference type="ARBA" id="ARBA00022989"/>
    </source>
</evidence>
<dbReference type="SUPFAM" id="SSF55874">
    <property type="entry name" value="ATPase domain of HSP90 chaperone/DNA topoisomerase II/histidine kinase"/>
    <property type="match status" value="1"/>
</dbReference>
<comment type="catalytic activity">
    <reaction evidence="1">
        <text>ATP + protein L-histidine = ADP + protein N-phospho-L-histidine.</text>
        <dbReference type="EC" id="2.7.13.3"/>
    </reaction>
</comment>
<dbReference type="EC" id="2.7.13.3" evidence="3"/>
<comment type="caution">
    <text evidence="16">The sequence shown here is derived from an EMBL/GenBank/DDBJ whole genome shotgun (WGS) entry which is preliminary data.</text>
</comment>
<keyword evidence="7 14" id="KW-0812">Transmembrane</keyword>
<evidence type="ECO:0000256" key="7">
    <source>
        <dbReference type="ARBA" id="ARBA00022692"/>
    </source>
</evidence>
<keyword evidence="4" id="KW-1003">Cell membrane</keyword>
<dbReference type="SMART" id="SM00388">
    <property type="entry name" value="HisKA"/>
    <property type="match status" value="1"/>
</dbReference>
<keyword evidence="10" id="KW-0067">ATP-binding</keyword>
<organism evidence="16 17">
    <name type="scientific">Paenibacillus terrae</name>
    <dbReference type="NCBI Taxonomy" id="159743"/>
    <lineage>
        <taxon>Bacteria</taxon>
        <taxon>Bacillati</taxon>
        <taxon>Bacillota</taxon>
        <taxon>Bacilli</taxon>
        <taxon>Bacillales</taxon>
        <taxon>Paenibacillaceae</taxon>
        <taxon>Paenibacillus</taxon>
    </lineage>
</organism>
<comment type="subcellular location">
    <subcellularLocation>
        <location evidence="2">Cell membrane</location>
        <topology evidence="2">Multi-pass membrane protein</topology>
    </subcellularLocation>
</comment>
<feature type="domain" description="Histidine kinase" evidence="15">
    <location>
        <begin position="93"/>
        <end position="305"/>
    </location>
</feature>
<keyword evidence="8" id="KW-0547">Nucleotide-binding</keyword>
<evidence type="ECO:0000256" key="3">
    <source>
        <dbReference type="ARBA" id="ARBA00012438"/>
    </source>
</evidence>
<dbReference type="Gene3D" id="3.30.565.10">
    <property type="entry name" value="Histidine kinase-like ATPase, C-terminal domain"/>
    <property type="match status" value="1"/>
</dbReference>
<evidence type="ECO:0000256" key="9">
    <source>
        <dbReference type="ARBA" id="ARBA00022777"/>
    </source>
</evidence>
<evidence type="ECO:0000313" key="17">
    <source>
        <dbReference type="Proteomes" id="UP000308114"/>
    </source>
</evidence>
<keyword evidence="5" id="KW-0597">Phosphoprotein</keyword>
<evidence type="ECO:0000313" key="16">
    <source>
        <dbReference type="EMBL" id="TKH46464.1"/>
    </source>
</evidence>
<gene>
    <name evidence="16" type="ORF">C1I60_02440</name>
</gene>
<dbReference type="PANTHER" id="PTHR45528">
    <property type="entry name" value="SENSOR HISTIDINE KINASE CPXA"/>
    <property type="match status" value="1"/>
</dbReference>
<dbReference type="GO" id="GO:0000155">
    <property type="term" value="F:phosphorelay sensor kinase activity"/>
    <property type="evidence" value="ECO:0007669"/>
    <property type="project" value="InterPro"/>
</dbReference>
<dbReference type="InterPro" id="IPR005467">
    <property type="entry name" value="His_kinase_dom"/>
</dbReference>
<evidence type="ECO:0000256" key="4">
    <source>
        <dbReference type="ARBA" id="ARBA00022475"/>
    </source>
</evidence>
<evidence type="ECO:0000256" key="10">
    <source>
        <dbReference type="ARBA" id="ARBA00022840"/>
    </source>
</evidence>
<evidence type="ECO:0000256" key="13">
    <source>
        <dbReference type="ARBA" id="ARBA00023136"/>
    </source>
</evidence>
<evidence type="ECO:0000256" key="8">
    <source>
        <dbReference type="ARBA" id="ARBA00022741"/>
    </source>
</evidence>
<evidence type="ECO:0000256" key="1">
    <source>
        <dbReference type="ARBA" id="ARBA00000085"/>
    </source>
</evidence>
<dbReference type="GO" id="GO:0005886">
    <property type="term" value="C:plasma membrane"/>
    <property type="evidence" value="ECO:0007669"/>
    <property type="project" value="UniProtKB-SubCell"/>
</dbReference>
<evidence type="ECO:0000256" key="12">
    <source>
        <dbReference type="ARBA" id="ARBA00023012"/>
    </source>
</evidence>
<dbReference type="CDD" id="cd00075">
    <property type="entry name" value="HATPase"/>
    <property type="match status" value="1"/>
</dbReference>
<dbReference type="EMBL" id="PNXQ01000002">
    <property type="protein sequence ID" value="TKH46464.1"/>
    <property type="molecule type" value="Genomic_DNA"/>
</dbReference>
<dbReference type="InterPro" id="IPR036890">
    <property type="entry name" value="HATPase_C_sf"/>
</dbReference>
<dbReference type="Pfam" id="PF00512">
    <property type="entry name" value="HisKA"/>
    <property type="match status" value="1"/>
</dbReference>
<feature type="transmembrane region" description="Helical" evidence="14">
    <location>
        <begin position="6"/>
        <end position="26"/>
    </location>
</feature>
<dbReference type="SUPFAM" id="SSF47384">
    <property type="entry name" value="Homodimeric domain of signal transducing histidine kinase"/>
    <property type="match status" value="1"/>
</dbReference>
<evidence type="ECO:0000256" key="14">
    <source>
        <dbReference type="SAM" id="Phobius"/>
    </source>
</evidence>
<dbReference type="GO" id="GO:0005524">
    <property type="term" value="F:ATP binding"/>
    <property type="evidence" value="ECO:0007669"/>
    <property type="project" value="UniProtKB-KW"/>
</dbReference>
<keyword evidence="12" id="KW-0902">Two-component regulatory system</keyword>
<proteinExistence type="predicted"/>
<evidence type="ECO:0000256" key="6">
    <source>
        <dbReference type="ARBA" id="ARBA00022679"/>
    </source>
</evidence>
<keyword evidence="6" id="KW-0808">Transferase</keyword>
<keyword evidence="9 16" id="KW-0418">Kinase</keyword>
<dbReference type="InterPro" id="IPR003661">
    <property type="entry name" value="HisK_dim/P_dom"/>
</dbReference>
<sequence length="305" mass="33612">MTTLNYVCFGIAMTALVVAGVVILLYRRNVHKTIKTIDHMIEAAISGEFSERVFDESVLSAVEAKLAQFLSICSVSSKNLLAEKNKINELISDISHQTKTPVANILLYSQLLSEHDLPEDSSSCLKALSIQAEKLNFLIHALVKISRLETGIIKVSPRQEPVQKLLDVALEQIMPNLEAKEITIAMKGTAIQASFDLKWTVEAIYNILDNAVKYTETGGSIVIKVIAYDLFCRIDITDSGIGIAEEEHSKIFKRFYRSQTVNSKEGVGIGLFLSREIIAAEGGYIKLQSSPGNGSTFSIFLPIDK</sequence>
<dbReference type="SMART" id="SM00387">
    <property type="entry name" value="HATPase_c"/>
    <property type="match status" value="1"/>
</dbReference>
<dbReference type="InterPro" id="IPR050398">
    <property type="entry name" value="HssS/ArlS-like"/>
</dbReference>
<dbReference type="AlphaFoldDB" id="A0A4U2Q8B5"/>
<dbReference type="InterPro" id="IPR036097">
    <property type="entry name" value="HisK_dim/P_sf"/>
</dbReference>
<dbReference type="InterPro" id="IPR004358">
    <property type="entry name" value="Sig_transdc_His_kin-like_C"/>
</dbReference>
<protein>
    <recommendedName>
        <fullName evidence="3">histidine kinase</fullName>
        <ecNumber evidence="3">2.7.13.3</ecNumber>
    </recommendedName>
</protein>
<dbReference type="Pfam" id="PF02518">
    <property type="entry name" value="HATPase_c"/>
    <property type="match status" value="1"/>
</dbReference>
<keyword evidence="13 14" id="KW-0472">Membrane</keyword>
<dbReference type="CDD" id="cd00082">
    <property type="entry name" value="HisKA"/>
    <property type="match status" value="1"/>
</dbReference>
<evidence type="ECO:0000256" key="5">
    <source>
        <dbReference type="ARBA" id="ARBA00022553"/>
    </source>
</evidence>
<dbReference type="PROSITE" id="PS50109">
    <property type="entry name" value="HIS_KIN"/>
    <property type="match status" value="1"/>
</dbReference>
<accession>A0A4U2Q8B5</accession>
<dbReference type="Proteomes" id="UP000308114">
    <property type="component" value="Unassembled WGS sequence"/>
</dbReference>
<dbReference type="RefSeq" id="WP_137060351.1">
    <property type="nucleotide sequence ID" value="NZ_PNXQ01000002.1"/>
</dbReference>
<dbReference type="InterPro" id="IPR003594">
    <property type="entry name" value="HATPase_dom"/>
</dbReference>
<evidence type="ECO:0000256" key="2">
    <source>
        <dbReference type="ARBA" id="ARBA00004651"/>
    </source>
</evidence>